<evidence type="ECO:0000313" key="2">
    <source>
        <dbReference type="EMBL" id="OCH99252.1"/>
    </source>
</evidence>
<dbReference type="PROSITE" id="PS50851">
    <property type="entry name" value="CHEW"/>
    <property type="match status" value="1"/>
</dbReference>
<name>A0ABX2XXW3_9GAMM</name>
<dbReference type="InterPro" id="IPR039315">
    <property type="entry name" value="CheW"/>
</dbReference>
<sequence length="151" mass="17216">MDTMVRNTNHLKIRLNNYCILILLQHVHTVLPVAKLELIPHHASALAGILNFHGQAVPVYHLSELINDSMPEYDLNTPMLICTLSIGLIGLLASEVVEVINVREEMIQKPPVNEAKPYITGLIEKEKWSAWILDLEKLFKTHHFSLEEIHD</sequence>
<keyword evidence="3" id="KW-1185">Reference proteome</keyword>
<dbReference type="Pfam" id="PF01584">
    <property type="entry name" value="CheW"/>
    <property type="match status" value="1"/>
</dbReference>
<dbReference type="SMART" id="SM00260">
    <property type="entry name" value="CheW"/>
    <property type="match status" value="1"/>
</dbReference>
<accession>A0ABX2XXW3</accession>
<evidence type="ECO:0000259" key="1">
    <source>
        <dbReference type="PROSITE" id="PS50851"/>
    </source>
</evidence>
<reference evidence="2 3" key="1">
    <citation type="submission" date="2016-05" db="EMBL/GenBank/DDBJ databases">
        <authorList>
            <person name="Prochazka B."/>
            <person name="Indra A."/>
            <person name="Hasenberger P."/>
            <person name="Blaschitz M."/>
            <person name="Wagner L."/>
            <person name="Wewalka G."/>
            <person name="Sorschag S."/>
            <person name="Schmid D."/>
            <person name="Ruppitsch W."/>
        </authorList>
    </citation>
    <scope>NUCLEOTIDE SEQUENCE [LARGE SCALE GENOMIC DNA]</scope>
    <source>
        <strain evidence="2 3">974010_12</strain>
    </source>
</reference>
<dbReference type="SUPFAM" id="SSF50341">
    <property type="entry name" value="CheW-like"/>
    <property type="match status" value="1"/>
</dbReference>
<dbReference type="PANTHER" id="PTHR22617">
    <property type="entry name" value="CHEMOTAXIS SENSOR HISTIDINE KINASE-RELATED"/>
    <property type="match status" value="1"/>
</dbReference>
<gene>
    <name evidence="2" type="ORF">A8135_08385</name>
</gene>
<organism evidence="2 3">
    <name type="scientific">Legionella jamestowniensis</name>
    <dbReference type="NCBI Taxonomy" id="455"/>
    <lineage>
        <taxon>Bacteria</taxon>
        <taxon>Pseudomonadati</taxon>
        <taxon>Pseudomonadota</taxon>
        <taxon>Gammaproteobacteria</taxon>
        <taxon>Legionellales</taxon>
        <taxon>Legionellaceae</taxon>
        <taxon>Legionella</taxon>
    </lineage>
</organism>
<dbReference type="Gene3D" id="2.30.30.40">
    <property type="entry name" value="SH3 Domains"/>
    <property type="match status" value="1"/>
</dbReference>
<proteinExistence type="predicted"/>
<dbReference type="InterPro" id="IPR036061">
    <property type="entry name" value="CheW-like_dom_sf"/>
</dbReference>
<dbReference type="PANTHER" id="PTHR22617:SF23">
    <property type="entry name" value="CHEMOTAXIS PROTEIN CHEW"/>
    <property type="match status" value="1"/>
</dbReference>
<comment type="caution">
    <text evidence="2">The sequence shown here is derived from an EMBL/GenBank/DDBJ whole genome shotgun (WGS) entry which is preliminary data.</text>
</comment>
<feature type="domain" description="CheW-like" evidence="1">
    <location>
        <begin position="7"/>
        <end position="144"/>
    </location>
</feature>
<dbReference type="Gene3D" id="2.40.50.180">
    <property type="entry name" value="CheA-289, Domain 4"/>
    <property type="match status" value="1"/>
</dbReference>
<evidence type="ECO:0000313" key="3">
    <source>
        <dbReference type="Proteomes" id="UP000093336"/>
    </source>
</evidence>
<dbReference type="Proteomes" id="UP000093336">
    <property type="component" value="Unassembled WGS sequence"/>
</dbReference>
<dbReference type="InterPro" id="IPR002545">
    <property type="entry name" value="CheW-lke_dom"/>
</dbReference>
<dbReference type="EMBL" id="LYOZ01000002">
    <property type="protein sequence ID" value="OCH99252.1"/>
    <property type="molecule type" value="Genomic_DNA"/>
</dbReference>
<protein>
    <recommendedName>
        <fullName evidence="1">CheW-like domain-containing protein</fullName>
    </recommendedName>
</protein>